<feature type="non-terminal residue" evidence="2">
    <location>
        <position position="323"/>
    </location>
</feature>
<evidence type="ECO:0000256" key="1">
    <source>
        <dbReference type="SAM" id="MobiDB-lite"/>
    </source>
</evidence>
<dbReference type="AlphaFoldDB" id="A0A8J9VQ82"/>
<dbReference type="OrthoDB" id="6907404at2759"/>
<protein>
    <submittedName>
        <fullName evidence="2">Uncharacterized protein</fullName>
    </submittedName>
</protein>
<feature type="region of interest" description="Disordered" evidence="1">
    <location>
        <begin position="111"/>
        <end position="133"/>
    </location>
</feature>
<accession>A0A8J9VQ82</accession>
<organism evidence="2 3">
    <name type="scientific">Brenthis ino</name>
    <name type="common">lesser marbled fritillary</name>
    <dbReference type="NCBI Taxonomy" id="405034"/>
    <lineage>
        <taxon>Eukaryota</taxon>
        <taxon>Metazoa</taxon>
        <taxon>Ecdysozoa</taxon>
        <taxon>Arthropoda</taxon>
        <taxon>Hexapoda</taxon>
        <taxon>Insecta</taxon>
        <taxon>Pterygota</taxon>
        <taxon>Neoptera</taxon>
        <taxon>Endopterygota</taxon>
        <taxon>Lepidoptera</taxon>
        <taxon>Glossata</taxon>
        <taxon>Ditrysia</taxon>
        <taxon>Papilionoidea</taxon>
        <taxon>Nymphalidae</taxon>
        <taxon>Heliconiinae</taxon>
        <taxon>Argynnini</taxon>
        <taxon>Brenthis</taxon>
    </lineage>
</organism>
<dbReference type="Proteomes" id="UP000838878">
    <property type="component" value="Chromosome 9"/>
</dbReference>
<evidence type="ECO:0000313" key="3">
    <source>
        <dbReference type="Proteomes" id="UP000838878"/>
    </source>
</evidence>
<evidence type="ECO:0000313" key="2">
    <source>
        <dbReference type="EMBL" id="CAH0731420.1"/>
    </source>
</evidence>
<gene>
    <name evidence="2" type="ORF">BINO364_LOCUS16297</name>
</gene>
<keyword evidence="3" id="KW-1185">Reference proteome</keyword>
<sequence length="323" mass="37926">MNAFPKNRISGYKKYFRSNSFTNEKLVNEHAVDSQFKLPSSNTFVALPTKHNYFSSIITTEASKRQNNALEETVRNESKRKELIRDQMRNKTKTFSLNRVSKVKETYIPANQNSLAVQQRSNTPDNQSNRKNNYISQKNVDSTQNHDGAQNTLQNTQMLEIKNKMFHKVNSNERNPQPSLSRIDNLQKYIDTFVRQTEYRKRDTIHKTDGVKHQQHQKKIYDGENYEPSNWISMKNARNEKVLNFPVRIGGYNMVKEINKTPYALFYKMNRDSYEQPALLGQDIEASINVDDVLTYEKLDKRDAANDKNIGKIIMNYNNFRYR</sequence>
<dbReference type="EMBL" id="OV170229">
    <property type="protein sequence ID" value="CAH0731420.1"/>
    <property type="molecule type" value="Genomic_DNA"/>
</dbReference>
<name>A0A8J9VQ82_9NEOP</name>
<proteinExistence type="predicted"/>
<reference evidence="2" key="1">
    <citation type="submission" date="2021-12" db="EMBL/GenBank/DDBJ databases">
        <authorList>
            <person name="Martin H S."/>
        </authorList>
    </citation>
    <scope>NUCLEOTIDE SEQUENCE</scope>
</reference>